<dbReference type="OrthoDB" id="8960225at2759"/>
<dbReference type="PANTHER" id="PTHR28602:SF1">
    <property type="entry name" value="ENDOTHELIAL CELL-SPECIFIC CHEMOTAXIS REGULATOR"/>
    <property type="match status" value="1"/>
</dbReference>
<keyword evidence="2" id="KW-0732">Signal</keyword>
<dbReference type="GeneID" id="115475791"/>
<dbReference type="Pfam" id="PF15820">
    <property type="entry name" value="ECSCR"/>
    <property type="match status" value="1"/>
</dbReference>
<name>A0A6P7YJJ8_9AMPH</name>
<dbReference type="Proteomes" id="UP000515156">
    <property type="component" value="Chromosome 8"/>
</dbReference>
<keyword evidence="1" id="KW-0812">Transmembrane</keyword>
<feature type="transmembrane region" description="Helical" evidence="1">
    <location>
        <begin position="54"/>
        <end position="79"/>
    </location>
</feature>
<dbReference type="PRINTS" id="PR02069">
    <property type="entry name" value="ECCREGULATOR"/>
</dbReference>
<dbReference type="KEGG" id="muo:115475791"/>
<feature type="chain" id="PRO_5027550462" evidence="2">
    <location>
        <begin position="26"/>
        <end position="130"/>
    </location>
</feature>
<feature type="signal peptide" evidence="2">
    <location>
        <begin position="1"/>
        <end position="25"/>
    </location>
</feature>
<dbReference type="RefSeq" id="XP_030067642.1">
    <property type="nucleotide sequence ID" value="XM_030211782.1"/>
</dbReference>
<dbReference type="CTD" id="641700"/>
<accession>A0A6P7YJJ8</accession>
<dbReference type="InterPro" id="IPR026247">
    <property type="entry name" value="ECSCR"/>
</dbReference>
<sequence length="130" mass="14140">MECVTKSYLLWIFFWAMMKDGACTAENVSFSSPPGIPQNNIPVSPTYMNQTEPLTVAAFGGIIFIAILITGVIVLLFVVTLRFKCKTSSDTEVKAKSEGHVLTESSSVSTGELGSITLISMRNLNLAMLR</sequence>
<keyword evidence="1" id="KW-0472">Membrane</keyword>
<gene>
    <name evidence="4" type="primary">ECSCR</name>
</gene>
<dbReference type="InParanoid" id="A0A6P7YJJ8"/>
<evidence type="ECO:0000256" key="2">
    <source>
        <dbReference type="SAM" id="SignalP"/>
    </source>
</evidence>
<dbReference type="PANTHER" id="PTHR28602">
    <property type="entry name" value="ENDOTHELIAL CELL-SPECIFIC CHEMOTAXIS REGULATOR"/>
    <property type="match status" value="1"/>
</dbReference>
<evidence type="ECO:0000313" key="4">
    <source>
        <dbReference type="RefSeq" id="XP_030067642.1"/>
    </source>
</evidence>
<dbReference type="AlphaFoldDB" id="A0A6P7YJJ8"/>
<evidence type="ECO:0000256" key="1">
    <source>
        <dbReference type="SAM" id="Phobius"/>
    </source>
</evidence>
<proteinExistence type="predicted"/>
<keyword evidence="3" id="KW-1185">Reference proteome</keyword>
<organism evidence="3 4">
    <name type="scientific">Microcaecilia unicolor</name>
    <dbReference type="NCBI Taxonomy" id="1415580"/>
    <lineage>
        <taxon>Eukaryota</taxon>
        <taxon>Metazoa</taxon>
        <taxon>Chordata</taxon>
        <taxon>Craniata</taxon>
        <taxon>Vertebrata</taxon>
        <taxon>Euteleostomi</taxon>
        <taxon>Amphibia</taxon>
        <taxon>Gymnophiona</taxon>
        <taxon>Siphonopidae</taxon>
        <taxon>Microcaecilia</taxon>
    </lineage>
</organism>
<reference evidence="4" key="1">
    <citation type="submission" date="2025-08" db="UniProtKB">
        <authorList>
            <consortium name="RefSeq"/>
        </authorList>
    </citation>
    <scope>IDENTIFICATION</scope>
</reference>
<keyword evidence="1" id="KW-1133">Transmembrane helix</keyword>
<protein>
    <submittedName>
        <fullName evidence="4">Endothelial cell-specific chemotaxis regulator isoform X1</fullName>
    </submittedName>
</protein>
<evidence type="ECO:0000313" key="3">
    <source>
        <dbReference type="Proteomes" id="UP000515156"/>
    </source>
</evidence>